<dbReference type="EMBL" id="ACCF01000264">
    <property type="protein sequence ID" value="EEF65662.1"/>
    <property type="molecule type" value="Genomic_DNA"/>
</dbReference>
<gene>
    <name evidence="1" type="ORF">HOLDEFILI_04231</name>
</gene>
<accession>B9YEF8</accession>
<reference evidence="1 2" key="1">
    <citation type="submission" date="2008-12" db="EMBL/GenBank/DDBJ databases">
        <authorList>
            <person name="Fulton L."/>
            <person name="Clifton S."/>
            <person name="Fulton B."/>
            <person name="Xu J."/>
            <person name="Minx P."/>
            <person name="Pepin K.H."/>
            <person name="Johnson M."/>
            <person name="Bhonagiri V."/>
            <person name="Nash W.E."/>
            <person name="Mardis E.R."/>
            <person name="Wilson R.K."/>
        </authorList>
    </citation>
    <scope>NUCLEOTIDE SEQUENCE [LARGE SCALE GENOMIC DNA]</scope>
    <source>
        <strain evidence="1 2">DSM 12042</strain>
    </source>
</reference>
<reference evidence="1 2" key="2">
    <citation type="submission" date="2009-02" db="EMBL/GenBank/DDBJ databases">
        <title>Draft genome sequence of Holdemania filiformis DSM 12042.</title>
        <authorList>
            <person name="Sudarsanam P."/>
            <person name="Ley R."/>
            <person name="Guruge J."/>
            <person name="Turnbaugh P.J."/>
            <person name="Mahowald M."/>
            <person name="Liep D."/>
            <person name="Gordon J."/>
        </authorList>
    </citation>
    <scope>NUCLEOTIDE SEQUENCE [LARGE SCALE GENOMIC DNA]</scope>
    <source>
        <strain evidence="1 2">DSM 12042</strain>
    </source>
</reference>
<dbReference type="STRING" id="545696.HOLDEFILI_04231"/>
<dbReference type="AlphaFoldDB" id="B9YEF8"/>
<organism evidence="1 2">
    <name type="scientific">Holdemania filiformis DSM 12042</name>
    <dbReference type="NCBI Taxonomy" id="545696"/>
    <lineage>
        <taxon>Bacteria</taxon>
        <taxon>Bacillati</taxon>
        <taxon>Bacillota</taxon>
        <taxon>Erysipelotrichia</taxon>
        <taxon>Erysipelotrichales</taxon>
        <taxon>Erysipelotrichaceae</taxon>
        <taxon>Holdemania</taxon>
    </lineage>
</organism>
<sequence length="49" mass="6277">MYSIFFTSFDFRKFPKFSFLKLSRRKLRHLNYTHFPRQRHIKNINSRRI</sequence>
<name>B9YEF8_9FIRM</name>
<proteinExistence type="predicted"/>
<evidence type="ECO:0000313" key="1">
    <source>
        <dbReference type="EMBL" id="EEF65662.1"/>
    </source>
</evidence>
<evidence type="ECO:0000313" key="2">
    <source>
        <dbReference type="Proteomes" id="UP000005950"/>
    </source>
</evidence>
<dbReference type="Proteomes" id="UP000005950">
    <property type="component" value="Unassembled WGS sequence"/>
</dbReference>
<dbReference type="HOGENOM" id="CLU_3136501_0_0_9"/>
<protein>
    <submittedName>
        <fullName evidence="1">Uncharacterized protein</fullName>
    </submittedName>
</protein>
<comment type="caution">
    <text evidence="1">The sequence shown here is derived from an EMBL/GenBank/DDBJ whole genome shotgun (WGS) entry which is preliminary data.</text>
</comment>